<dbReference type="EMBL" id="BMRJ01000001">
    <property type="protein sequence ID" value="GGR21097.1"/>
    <property type="molecule type" value="Genomic_DNA"/>
</dbReference>
<reference evidence="2" key="2">
    <citation type="submission" date="2020-09" db="EMBL/GenBank/DDBJ databases">
        <authorList>
            <person name="Sun Q."/>
            <person name="Ohkuma M."/>
        </authorList>
    </citation>
    <scope>NUCLEOTIDE SEQUENCE</scope>
    <source>
        <strain evidence="2">JCM 3346</strain>
    </source>
</reference>
<dbReference type="Gene3D" id="3.40.50.1820">
    <property type="entry name" value="alpha/beta hydrolase"/>
    <property type="match status" value="1"/>
</dbReference>
<dbReference type="Pfam" id="PF00561">
    <property type="entry name" value="Abhydrolase_1"/>
    <property type="match status" value="1"/>
</dbReference>
<evidence type="ECO:0000259" key="1">
    <source>
        <dbReference type="Pfam" id="PF00561"/>
    </source>
</evidence>
<feature type="domain" description="AB hydrolase-1" evidence="1">
    <location>
        <begin position="42"/>
        <end position="170"/>
    </location>
</feature>
<dbReference type="Proteomes" id="UP000610303">
    <property type="component" value="Unassembled WGS sequence"/>
</dbReference>
<reference evidence="2" key="1">
    <citation type="journal article" date="2014" name="Int. J. Syst. Evol. Microbiol.">
        <title>Complete genome sequence of Corynebacterium casei LMG S-19264T (=DSM 44701T), isolated from a smear-ripened cheese.</title>
        <authorList>
            <consortium name="US DOE Joint Genome Institute (JGI-PGF)"/>
            <person name="Walter F."/>
            <person name="Albersmeier A."/>
            <person name="Kalinowski J."/>
            <person name="Ruckert C."/>
        </authorList>
    </citation>
    <scope>NUCLEOTIDE SEQUENCE</scope>
    <source>
        <strain evidence="2">JCM 3346</strain>
    </source>
</reference>
<dbReference type="PANTHER" id="PTHR43194">
    <property type="entry name" value="HYDROLASE ALPHA/BETA FOLD FAMILY"/>
    <property type="match status" value="1"/>
</dbReference>
<dbReference type="RefSeq" id="WP_229781556.1">
    <property type="nucleotide sequence ID" value="NZ_BMRJ01000001.1"/>
</dbReference>
<keyword evidence="2" id="KW-0378">Hydrolase</keyword>
<dbReference type="GO" id="GO:0016787">
    <property type="term" value="F:hydrolase activity"/>
    <property type="evidence" value="ECO:0007669"/>
    <property type="project" value="UniProtKB-KW"/>
</dbReference>
<dbReference type="InterPro" id="IPR000073">
    <property type="entry name" value="AB_hydrolase_1"/>
</dbReference>
<gene>
    <name evidence="2" type="ORF">GCM10010196_13110</name>
</gene>
<evidence type="ECO:0000313" key="3">
    <source>
        <dbReference type="Proteomes" id="UP000610303"/>
    </source>
</evidence>
<organism evidence="2 3">
    <name type="scientific">Agromyces mediolanus</name>
    <name type="common">Corynebacterium mediolanum</name>
    <dbReference type="NCBI Taxonomy" id="41986"/>
    <lineage>
        <taxon>Bacteria</taxon>
        <taxon>Bacillati</taxon>
        <taxon>Actinomycetota</taxon>
        <taxon>Actinomycetes</taxon>
        <taxon>Micrococcales</taxon>
        <taxon>Microbacteriaceae</taxon>
        <taxon>Agromyces</taxon>
    </lineage>
</organism>
<dbReference type="InterPro" id="IPR029058">
    <property type="entry name" value="AB_hydrolase_fold"/>
</dbReference>
<dbReference type="InterPro" id="IPR050228">
    <property type="entry name" value="Carboxylesterase_BioH"/>
</dbReference>
<name>A0A918F962_AGRME</name>
<dbReference type="AlphaFoldDB" id="A0A918F962"/>
<dbReference type="SUPFAM" id="SSF53474">
    <property type="entry name" value="alpha/beta-Hydrolases"/>
    <property type="match status" value="1"/>
</dbReference>
<protein>
    <submittedName>
        <fullName evidence="2">Hydrolase</fullName>
    </submittedName>
</protein>
<proteinExistence type="predicted"/>
<keyword evidence="3" id="KW-1185">Reference proteome</keyword>
<evidence type="ECO:0000313" key="2">
    <source>
        <dbReference type="EMBL" id="GGR21097.1"/>
    </source>
</evidence>
<sequence>MSPTLPGAAGPVLHAEAEDGSLIAYRRTPAAETTPDHAAALPPVLLVHGFGADGAITWQGTGWVEALGRAGREAVTVDLRGHGDSDAPLEPSAYRAEVQGADLAAVLDSIGARRADVVGYSLGSRIAAALARREPARVRRIVIGGAGPEELFASWDLRRARQLLRTADTSAPRADDAPDAAALGPEDAVMRAVLGTALRSGADPEALLACIEGVAGAPLELPPGLPALLVAGALDPVPRGAAELAREWGADFLEIPGRDHVSTLTSRTFKDAAIRFLG</sequence>
<accession>A0A918F962</accession>
<comment type="caution">
    <text evidence="2">The sequence shown here is derived from an EMBL/GenBank/DDBJ whole genome shotgun (WGS) entry which is preliminary data.</text>
</comment>
<dbReference type="PANTHER" id="PTHR43194:SF5">
    <property type="entry name" value="PIMELOYL-[ACYL-CARRIER PROTEIN] METHYL ESTER ESTERASE"/>
    <property type="match status" value="1"/>
</dbReference>